<evidence type="ECO:0000259" key="1">
    <source>
        <dbReference type="Pfam" id="PF04389"/>
    </source>
</evidence>
<reference evidence="2 3" key="1">
    <citation type="submission" date="2020-01" db="EMBL/GenBank/DDBJ databases">
        <title>Genomes assembled from Gulf of Kutch pelagic sediment metagenomes.</title>
        <authorList>
            <person name="Chandrashekar M."/>
            <person name="Mahajan M.S."/>
            <person name="Dave K.J."/>
            <person name="Vatsa P."/>
            <person name="Nathani N.M."/>
        </authorList>
    </citation>
    <scope>NUCLEOTIDE SEQUENCE [LARGE SCALE GENOMIC DNA]</scope>
    <source>
        <strain evidence="2">KS3-K002</strain>
    </source>
</reference>
<sequence>MIETSKVKLSSRAAGGAAFLKRESYMLEARSCIVVAVAATALASGCRSAPGYTDRDVDITEADMRARIGFLAADQLEGRGTPSTGLELAASYIRSEFARMGLQAPPGGYVQRYRLAMTEMGADWSLALSRGNRRALLALGTDYWGLPWAAGTVEGDLRFVDAVGRPGMRETGEPTIWVARLSAAVLPREWLAEAADAGAAGLLLVLTAETEALMSHWLEVGETLYELGDVEPSLPAALVTESALAAALERLGLEATTTAGAPAGSGVRARLAADLRAETLAAPNVMGIVRGSDPELAEEFVLLSAHMDGLGVGPPVDGDSIYNGADDNASGTSALLEVAEAVAALERRPKRSIFFLAVSGEERGLLGSSWFVEHPPIRLDRVIANINIDMVGRNWEDTIAVIGKPYSTLGAIVDSVAAAHPELSMTPVGDRWPQENFFFRSDHFNFAREGIPAVFFFNGVHEDYHMPSDEADKIKNGKAARVSRLIFEVAVALANAEQPPGWDDAARARIVEDGR</sequence>
<proteinExistence type="predicted"/>
<evidence type="ECO:0000313" key="2">
    <source>
        <dbReference type="EMBL" id="NIR75568.1"/>
    </source>
</evidence>
<accession>A0AAE4Z9K2</accession>
<dbReference type="PANTHER" id="PTHR12147">
    <property type="entry name" value="METALLOPEPTIDASE M28 FAMILY MEMBER"/>
    <property type="match status" value="1"/>
</dbReference>
<dbReference type="SUPFAM" id="SSF53187">
    <property type="entry name" value="Zn-dependent exopeptidases"/>
    <property type="match status" value="1"/>
</dbReference>
<protein>
    <submittedName>
        <fullName evidence="2">M20/M25/M40 family metallo-hydrolase</fullName>
    </submittedName>
</protein>
<evidence type="ECO:0000313" key="3">
    <source>
        <dbReference type="Proteomes" id="UP000702544"/>
    </source>
</evidence>
<dbReference type="Proteomes" id="UP000702544">
    <property type="component" value="Unassembled WGS sequence"/>
</dbReference>
<dbReference type="GO" id="GO:0006508">
    <property type="term" value="P:proteolysis"/>
    <property type="evidence" value="ECO:0007669"/>
    <property type="project" value="InterPro"/>
</dbReference>
<name>A0AAE4Z9K2_9BACT</name>
<dbReference type="AlphaFoldDB" id="A0AAE4Z9K2"/>
<dbReference type="InterPro" id="IPR007484">
    <property type="entry name" value="Peptidase_M28"/>
</dbReference>
<dbReference type="Gene3D" id="3.40.630.10">
    <property type="entry name" value="Zn peptidases"/>
    <property type="match status" value="1"/>
</dbReference>
<comment type="caution">
    <text evidence="2">The sequence shown here is derived from an EMBL/GenBank/DDBJ whole genome shotgun (WGS) entry which is preliminary data.</text>
</comment>
<dbReference type="InterPro" id="IPR045175">
    <property type="entry name" value="M28_fam"/>
</dbReference>
<dbReference type="Pfam" id="PF04389">
    <property type="entry name" value="Peptidase_M28"/>
    <property type="match status" value="1"/>
</dbReference>
<dbReference type="GO" id="GO:0008235">
    <property type="term" value="F:metalloexopeptidase activity"/>
    <property type="evidence" value="ECO:0007669"/>
    <property type="project" value="InterPro"/>
</dbReference>
<dbReference type="EMBL" id="JAACAK010000083">
    <property type="protein sequence ID" value="NIR75568.1"/>
    <property type="molecule type" value="Genomic_DNA"/>
</dbReference>
<gene>
    <name evidence="2" type="ORF">GWO12_10745</name>
</gene>
<organism evidence="2 3">
    <name type="scientific">Candidatus Kutchimonas denitrificans</name>
    <dbReference type="NCBI Taxonomy" id="3056748"/>
    <lineage>
        <taxon>Bacteria</taxon>
        <taxon>Pseudomonadati</taxon>
        <taxon>Gemmatimonadota</taxon>
        <taxon>Gemmatimonadia</taxon>
        <taxon>Candidatus Palauibacterales</taxon>
        <taxon>Candidatus Palauibacteraceae</taxon>
        <taxon>Candidatus Kutchimonas</taxon>
    </lineage>
</organism>
<dbReference type="PANTHER" id="PTHR12147:SF26">
    <property type="entry name" value="PEPTIDASE M28 DOMAIN-CONTAINING PROTEIN"/>
    <property type="match status" value="1"/>
</dbReference>
<feature type="domain" description="Peptidase M28" evidence="1">
    <location>
        <begin position="284"/>
        <end position="489"/>
    </location>
</feature>